<dbReference type="PROSITE" id="PS50835">
    <property type="entry name" value="IG_LIKE"/>
    <property type="match status" value="1"/>
</dbReference>
<keyword evidence="3" id="KW-1185">Reference proteome</keyword>
<comment type="caution">
    <text evidence="2">The sequence shown here is derived from an EMBL/GenBank/DDBJ whole genome shotgun (WGS) entry which is preliminary data.</text>
</comment>
<accession>A0A7L1QXV9</accession>
<name>A0A7L1QXV9_9PASS</name>
<sequence>LSCAGTGNPRPRVTCARLGDTAGDTGDTLGTANVTRAHAGTYQCRATNAHGVATRNVSVAVE</sequence>
<organism evidence="2 3">
    <name type="scientific">Cisticola juncidis</name>
    <dbReference type="NCBI Taxonomy" id="52622"/>
    <lineage>
        <taxon>Eukaryota</taxon>
        <taxon>Metazoa</taxon>
        <taxon>Chordata</taxon>
        <taxon>Craniata</taxon>
        <taxon>Vertebrata</taxon>
        <taxon>Euteleostomi</taxon>
        <taxon>Archelosauria</taxon>
        <taxon>Archosauria</taxon>
        <taxon>Dinosauria</taxon>
        <taxon>Saurischia</taxon>
        <taxon>Theropoda</taxon>
        <taxon>Coelurosauria</taxon>
        <taxon>Aves</taxon>
        <taxon>Neognathae</taxon>
        <taxon>Neoaves</taxon>
        <taxon>Telluraves</taxon>
        <taxon>Australaves</taxon>
        <taxon>Passeriformes</taxon>
        <taxon>Sylvioidea</taxon>
        <taxon>Cisticolidae</taxon>
        <taxon>Cisticola</taxon>
    </lineage>
</organism>
<feature type="domain" description="Ig-like" evidence="1">
    <location>
        <begin position="1"/>
        <end position="60"/>
    </location>
</feature>
<dbReference type="GO" id="GO:0005178">
    <property type="term" value="F:integrin binding"/>
    <property type="evidence" value="ECO:0007669"/>
    <property type="project" value="InterPro"/>
</dbReference>
<feature type="non-terminal residue" evidence="2">
    <location>
        <position position="1"/>
    </location>
</feature>
<dbReference type="InterPro" id="IPR036179">
    <property type="entry name" value="Ig-like_dom_sf"/>
</dbReference>
<feature type="non-terminal residue" evidence="2">
    <location>
        <position position="62"/>
    </location>
</feature>
<dbReference type="InterPro" id="IPR013783">
    <property type="entry name" value="Ig-like_fold"/>
</dbReference>
<evidence type="ECO:0000313" key="3">
    <source>
        <dbReference type="Proteomes" id="UP000546986"/>
    </source>
</evidence>
<proteinExistence type="predicted"/>
<evidence type="ECO:0000259" key="1">
    <source>
        <dbReference type="PROSITE" id="PS50835"/>
    </source>
</evidence>
<reference evidence="2 3" key="1">
    <citation type="submission" date="2019-09" db="EMBL/GenBank/DDBJ databases">
        <title>Bird 10,000 Genomes (B10K) Project - Family phase.</title>
        <authorList>
            <person name="Zhang G."/>
        </authorList>
    </citation>
    <scope>NUCLEOTIDE SEQUENCE [LARGE SCALE GENOMIC DNA]</scope>
    <source>
        <strain evidence="2">B10K-DU-002-30</strain>
        <tissue evidence="2">Muscle</tissue>
    </source>
</reference>
<dbReference type="GO" id="GO:0007155">
    <property type="term" value="P:cell adhesion"/>
    <property type="evidence" value="ECO:0007669"/>
    <property type="project" value="InterPro"/>
</dbReference>
<dbReference type="PANTHER" id="PTHR13771:SF9">
    <property type="entry name" value="INTERCELLULAR ADHESION MOLECULE 5"/>
    <property type="match status" value="1"/>
</dbReference>
<dbReference type="Proteomes" id="UP000546986">
    <property type="component" value="Unassembled WGS sequence"/>
</dbReference>
<evidence type="ECO:0000313" key="2">
    <source>
        <dbReference type="EMBL" id="NXO28769.1"/>
    </source>
</evidence>
<gene>
    <name evidence="2" type="primary">Icam5</name>
    <name evidence="2" type="ORF">CISJUN_R15320</name>
</gene>
<dbReference type="Pfam" id="PF13927">
    <property type="entry name" value="Ig_3"/>
    <property type="match status" value="1"/>
</dbReference>
<dbReference type="SUPFAM" id="SSF48726">
    <property type="entry name" value="Immunoglobulin"/>
    <property type="match status" value="1"/>
</dbReference>
<dbReference type="InterPro" id="IPR047012">
    <property type="entry name" value="ICAM_VCAM"/>
</dbReference>
<dbReference type="InterPro" id="IPR007110">
    <property type="entry name" value="Ig-like_dom"/>
</dbReference>
<dbReference type="EMBL" id="VXBR01008680">
    <property type="protein sequence ID" value="NXO28769.1"/>
    <property type="molecule type" value="Genomic_DNA"/>
</dbReference>
<dbReference type="PANTHER" id="PTHR13771">
    <property type="entry name" value="INTERCELLULAR ADHESION MOLECULE"/>
    <property type="match status" value="1"/>
</dbReference>
<dbReference type="Gene3D" id="2.60.40.10">
    <property type="entry name" value="Immunoglobulins"/>
    <property type="match status" value="1"/>
</dbReference>
<dbReference type="GO" id="GO:0005886">
    <property type="term" value="C:plasma membrane"/>
    <property type="evidence" value="ECO:0007669"/>
    <property type="project" value="TreeGrafter"/>
</dbReference>
<protein>
    <submittedName>
        <fullName evidence="2">ICAM5 protein</fullName>
    </submittedName>
</protein>
<dbReference type="AlphaFoldDB" id="A0A7L1QXV9"/>